<keyword evidence="1" id="KW-1185">Reference proteome</keyword>
<evidence type="ECO:0000313" key="1">
    <source>
        <dbReference type="Proteomes" id="UP000036681"/>
    </source>
</evidence>
<dbReference type="WBParaSite" id="ALUE_0001837701-mRNA-1">
    <property type="protein sequence ID" value="ALUE_0001837701-mRNA-1"/>
    <property type="gene ID" value="ALUE_0001837701"/>
</dbReference>
<protein>
    <submittedName>
        <fullName evidence="2">Uncharacterized protein</fullName>
    </submittedName>
</protein>
<dbReference type="Proteomes" id="UP000036681">
    <property type="component" value="Unplaced"/>
</dbReference>
<evidence type="ECO:0000313" key="2">
    <source>
        <dbReference type="WBParaSite" id="ALUE_0001837701-mRNA-1"/>
    </source>
</evidence>
<dbReference type="AlphaFoldDB" id="A0A0M3IIJ6"/>
<organism evidence="1 2">
    <name type="scientific">Ascaris lumbricoides</name>
    <name type="common">Giant roundworm</name>
    <dbReference type="NCBI Taxonomy" id="6252"/>
    <lineage>
        <taxon>Eukaryota</taxon>
        <taxon>Metazoa</taxon>
        <taxon>Ecdysozoa</taxon>
        <taxon>Nematoda</taxon>
        <taxon>Chromadorea</taxon>
        <taxon>Rhabditida</taxon>
        <taxon>Spirurina</taxon>
        <taxon>Ascaridomorpha</taxon>
        <taxon>Ascaridoidea</taxon>
        <taxon>Ascarididae</taxon>
        <taxon>Ascaris</taxon>
    </lineage>
</organism>
<proteinExistence type="predicted"/>
<sequence>LVIFSRGYGGFIQPWLRRIPHSENKSIVENNHAAIPLSRDVTKTTKQRLFLHLSSSPTKKMKNSCKSTGSDSWAANELEFCAGPKLAGFTTVRALASLNNVYLMWNVVNRLETTYRGFSSVAPLKENLDISNRMLSCIIDAPYSQSSTMPTMNGTRRNCTDKDLSGMGYKLVLITPEAFLRKGSRKLEMFPEECSHGASL</sequence>
<reference evidence="2" key="1">
    <citation type="submission" date="2017-02" db="UniProtKB">
        <authorList>
            <consortium name="WormBaseParasite"/>
        </authorList>
    </citation>
    <scope>IDENTIFICATION</scope>
</reference>
<accession>A0A0M3IIJ6</accession>
<name>A0A0M3IIJ6_ASCLU</name>